<proteinExistence type="predicted"/>
<sequence length="187" mass="18578">MKFTGLVASLAAVSAASAAAVPTASLQPTLTQLTDVLGNIDGLLGGVLKGANVGDLVQVQDVLKQVQGQLGQLTSAVCQRDIVGNELSTVGNVASPVTSTVDGVTKPVVGTVDGAVGTVEGTVKNTLAGATGAVGVKRQVGQLTGVATNLISQIKAETIDTAGVEHILDLVHLDNLPLVGSILGLVL</sequence>
<protein>
    <submittedName>
        <fullName evidence="1">Uncharacterized protein</fullName>
    </submittedName>
</protein>
<organism evidence="1 2">
    <name type="scientific">Petromyces alliaceus</name>
    <name type="common">Aspergillus alliaceus</name>
    <dbReference type="NCBI Taxonomy" id="209559"/>
    <lineage>
        <taxon>Eukaryota</taxon>
        <taxon>Fungi</taxon>
        <taxon>Dikarya</taxon>
        <taxon>Ascomycota</taxon>
        <taxon>Pezizomycotina</taxon>
        <taxon>Eurotiomycetes</taxon>
        <taxon>Eurotiomycetidae</taxon>
        <taxon>Eurotiales</taxon>
        <taxon>Aspergillaceae</taxon>
        <taxon>Aspergillus</taxon>
        <taxon>Aspergillus subgen. Circumdati</taxon>
    </lineage>
</organism>
<comment type="caution">
    <text evidence="1">The sequence shown here is derived from an EMBL/GenBank/DDBJ whole genome shotgun (WGS) entry which is preliminary data.</text>
</comment>
<accession>A0A5N6FS37</accession>
<keyword evidence="2" id="KW-1185">Reference proteome</keyword>
<name>A0A5N6FS37_PETAA</name>
<dbReference type="AlphaFoldDB" id="A0A5N6FS37"/>
<accession>A0A8H6A7G6</accession>
<dbReference type="OMA" id="KRDVMGT"/>
<dbReference type="EMBL" id="SPNV01000056">
    <property type="protein sequence ID" value="KAF5863231.1"/>
    <property type="molecule type" value="Genomic_DNA"/>
</dbReference>
<dbReference type="Proteomes" id="UP000541154">
    <property type="component" value="Unassembled WGS sequence"/>
</dbReference>
<evidence type="ECO:0000313" key="1">
    <source>
        <dbReference type="EMBL" id="KAF5863231.1"/>
    </source>
</evidence>
<evidence type="ECO:0000313" key="2">
    <source>
        <dbReference type="Proteomes" id="UP000541154"/>
    </source>
</evidence>
<gene>
    <name evidence="1" type="ORF">ETB97_010459</name>
</gene>
<reference evidence="1 2" key="1">
    <citation type="submission" date="2019-04" db="EMBL/GenBank/DDBJ databases">
        <title>Aspergillus burnettii sp. nov., novel species from soil in southeast Queensland.</title>
        <authorList>
            <person name="Gilchrist C.L.M."/>
            <person name="Pitt J.I."/>
            <person name="Lange L."/>
            <person name="Lacey H.J."/>
            <person name="Vuong D."/>
            <person name="Midgley D.J."/>
            <person name="Greenfield P."/>
            <person name="Bradbury M."/>
            <person name="Lacey E."/>
            <person name="Busk P.K."/>
            <person name="Pilgaard B."/>
            <person name="Chooi Y.H."/>
            <person name="Piggott A.M."/>
        </authorList>
    </citation>
    <scope>NUCLEOTIDE SEQUENCE [LARGE SCALE GENOMIC DNA]</scope>
    <source>
        <strain evidence="1 2">FRR 5400</strain>
    </source>
</reference>